<dbReference type="GO" id="GO:0008270">
    <property type="term" value="F:zinc ion binding"/>
    <property type="evidence" value="ECO:0007669"/>
    <property type="project" value="UniProtKB-KW"/>
</dbReference>
<dbReference type="SUPFAM" id="SSF57850">
    <property type="entry name" value="RING/U-box"/>
    <property type="match status" value="1"/>
</dbReference>
<dbReference type="InterPro" id="IPR013083">
    <property type="entry name" value="Znf_RING/FYVE/PHD"/>
</dbReference>
<evidence type="ECO:0000313" key="4">
    <source>
        <dbReference type="EMBL" id="KAD7479874.1"/>
    </source>
</evidence>
<comment type="caution">
    <text evidence="4">The sequence shown here is derived from an EMBL/GenBank/DDBJ whole genome shotgun (WGS) entry which is preliminary data.</text>
</comment>
<keyword evidence="1" id="KW-0479">Metal-binding</keyword>
<reference evidence="4 5" key="1">
    <citation type="submission" date="2019-05" db="EMBL/GenBank/DDBJ databases">
        <title>Mikania micrantha, genome provides insights into the molecular mechanism of rapid growth.</title>
        <authorList>
            <person name="Liu B."/>
        </authorList>
    </citation>
    <scope>NUCLEOTIDE SEQUENCE [LARGE SCALE GENOMIC DNA]</scope>
    <source>
        <strain evidence="4">NLD-2019</strain>
        <tissue evidence="4">Leaf</tissue>
    </source>
</reference>
<evidence type="ECO:0000259" key="3">
    <source>
        <dbReference type="PROSITE" id="PS50089"/>
    </source>
</evidence>
<dbReference type="CDD" id="cd16461">
    <property type="entry name" value="RING-H2_EL5-like"/>
    <property type="match status" value="1"/>
</dbReference>
<feature type="domain" description="RING-type" evidence="3">
    <location>
        <begin position="121"/>
        <end position="163"/>
    </location>
</feature>
<feature type="transmembrane region" description="Helical" evidence="2">
    <location>
        <begin position="28"/>
        <end position="49"/>
    </location>
</feature>
<dbReference type="Gene3D" id="3.30.40.10">
    <property type="entry name" value="Zinc/RING finger domain, C3HC4 (zinc finger)"/>
    <property type="match status" value="1"/>
</dbReference>
<protein>
    <recommendedName>
        <fullName evidence="3">RING-type domain-containing protein</fullName>
    </recommendedName>
</protein>
<keyword evidence="2" id="KW-0812">Transmembrane</keyword>
<evidence type="ECO:0000256" key="2">
    <source>
        <dbReference type="SAM" id="Phobius"/>
    </source>
</evidence>
<keyword evidence="5" id="KW-1185">Reference proteome</keyword>
<dbReference type="OrthoDB" id="8062037at2759"/>
<accession>A0A5N6Q5B9</accession>
<gene>
    <name evidence="4" type="ORF">E3N88_03010</name>
</gene>
<name>A0A5N6Q5B9_9ASTR</name>
<dbReference type="InterPro" id="IPR001841">
    <property type="entry name" value="Znf_RING"/>
</dbReference>
<evidence type="ECO:0000256" key="1">
    <source>
        <dbReference type="PROSITE-ProRule" id="PRU00175"/>
    </source>
</evidence>
<dbReference type="Pfam" id="PF13639">
    <property type="entry name" value="zf-RING_2"/>
    <property type="match status" value="1"/>
</dbReference>
<keyword evidence="2" id="KW-0472">Membrane</keyword>
<dbReference type="AlphaFoldDB" id="A0A5N6Q5B9"/>
<dbReference type="SMART" id="SM00184">
    <property type="entry name" value="RING"/>
    <property type="match status" value="1"/>
</dbReference>
<dbReference type="InterPro" id="IPR045899">
    <property type="entry name" value="ATL71-like"/>
</dbReference>
<dbReference type="Proteomes" id="UP000326396">
    <property type="component" value="Linkage Group LG1"/>
</dbReference>
<dbReference type="PROSITE" id="PS50089">
    <property type="entry name" value="ZF_RING_2"/>
    <property type="match status" value="1"/>
</dbReference>
<keyword evidence="1" id="KW-0863">Zinc-finger</keyword>
<keyword evidence="2" id="KW-1133">Transmembrane helix</keyword>
<dbReference type="EMBL" id="SZYD01000001">
    <property type="protein sequence ID" value="KAD7479874.1"/>
    <property type="molecule type" value="Genomic_DNA"/>
</dbReference>
<organism evidence="4 5">
    <name type="scientific">Mikania micrantha</name>
    <name type="common">bitter vine</name>
    <dbReference type="NCBI Taxonomy" id="192012"/>
    <lineage>
        <taxon>Eukaryota</taxon>
        <taxon>Viridiplantae</taxon>
        <taxon>Streptophyta</taxon>
        <taxon>Embryophyta</taxon>
        <taxon>Tracheophyta</taxon>
        <taxon>Spermatophyta</taxon>
        <taxon>Magnoliopsida</taxon>
        <taxon>eudicotyledons</taxon>
        <taxon>Gunneridae</taxon>
        <taxon>Pentapetalae</taxon>
        <taxon>asterids</taxon>
        <taxon>campanulids</taxon>
        <taxon>Asterales</taxon>
        <taxon>Asteraceae</taxon>
        <taxon>Asteroideae</taxon>
        <taxon>Heliantheae alliance</taxon>
        <taxon>Eupatorieae</taxon>
        <taxon>Mikania</taxon>
    </lineage>
</organism>
<evidence type="ECO:0000313" key="5">
    <source>
        <dbReference type="Proteomes" id="UP000326396"/>
    </source>
</evidence>
<sequence length="175" mass="18894">MNVTTTDTEAPPDTAIPVIQNPPGSHDYLFVVGFFLTTILLFTITYVSYICRRSRSRSPPPPPSSDTADVEASDRHLIRFTGGLDDDVLVTFPTSVYSETTMPHKFGTGTGTGTVVNGSGCSICLSDYMPADVVRVLPECGHLFHVGCVDTWLKAHATCPVCRNSPFAGVDKTHN</sequence>
<keyword evidence="1" id="KW-0862">Zinc</keyword>
<proteinExistence type="predicted"/>
<dbReference type="PANTHER" id="PTHR46719:SF16">
    <property type="entry name" value="ZINC FINGER, RING_FYVE_PHD-TYPE-RELATED"/>
    <property type="match status" value="1"/>
</dbReference>
<dbReference type="PANTHER" id="PTHR46719">
    <property type="entry name" value="TRANSCRIPTION FACTOR C2H2 FAMILY-RELATED"/>
    <property type="match status" value="1"/>
</dbReference>